<reference evidence="4" key="2">
    <citation type="submission" date="2023-05" db="EMBL/GenBank/DDBJ databases">
        <authorList>
            <person name="Fouks B."/>
        </authorList>
    </citation>
    <scope>NUCLEOTIDE SEQUENCE</scope>
    <source>
        <strain evidence="4">Stay&amp;Tobe</strain>
        <tissue evidence="4">Testes</tissue>
    </source>
</reference>
<keyword evidence="3" id="KW-0143">Chaperone</keyword>
<keyword evidence="1" id="KW-0547">Nucleotide-binding</keyword>
<keyword evidence="2" id="KW-0067">ATP-binding</keyword>
<evidence type="ECO:0000313" key="4">
    <source>
        <dbReference type="EMBL" id="KAJ9598025.1"/>
    </source>
</evidence>
<evidence type="ECO:0000313" key="5">
    <source>
        <dbReference type="Proteomes" id="UP001233999"/>
    </source>
</evidence>
<evidence type="ECO:0000256" key="2">
    <source>
        <dbReference type="ARBA" id="ARBA00022840"/>
    </source>
</evidence>
<dbReference type="AlphaFoldDB" id="A0AAD8AFD5"/>
<name>A0AAD8AFD5_DIPPU</name>
<reference evidence="4" key="1">
    <citation type="journal article" date="2023" name="IScience">
        <title>Live-bearing cockroach genome reveals convergent evolutionary mechanisms linked to viviparity in insects and beyond.</title>
        <authorList>
            <person name="Fouks B."/>
            <person name="Harrison M.C."/>
            <person name="Mikhailova A.A."/>
            <person name="Marchal E."/>
            <person name="English S."/>
            <person name="Carruthers M."/>
            <person name="Jennings E.C."/>
            <person name="Chiamaka E.L."/>
            <person name="Frigard R.A."/>
            <person name="Pippel M."/>
            <person name="Attardo G.M."/>
            <person name="Benoit J.B."/>
            <person name="Bornberg-Bauer E."/>
            <person name="Tobe S.S."/>
        </authorList>
    </citation>
    <scope>NUCLEOTIDE SEQUENCE</scope>
    <source>
        <strain evidence="4">Stay&amp;Tobe</strain>
    </source>
</reference>
<proteinExistence type="predicted"/>
<dbReference type="GO" id="GO:0140662">
    <property type="term" value="F:ATP-dependent protein folding chaperone"/>
    <property type="evidence" value="ECO:0007669"/>
    <property type="project" value="InterPro"/>
</dbReference>
<dbReference type="Gene3D" id="1.10.560.10">
    <property type="entry name" value="GroEL-like equatorial domain"/>
    <property type="match status" value="1"/>
</dbReference>
<dbReference type="PANTHER" id="PTHR11353">
    <property type="entry name" value="CHAPERONIN"/>
    <property type="match status" value="1"/>
</dbReference>
<dbReference type="SUPFAM" id="SSF48592">
    <property type="entry name" value="GroEL equatorial domain-like"/>
    <property type="match status" value="1"/>
</dbReference>
<organism evidence="4 5">
    <name type="scientific">Diploptera punctata</name>
    <name type="common">Pacific beetle cockroach</name>
    <dbReference type="NCBI Taxonomy" id="6984"/>
    <lineage>
        <taxon>Eukaryota</taxon>
        <taxon>Metazoa</taxon>
        <taxon>Ecdysozoa</taxon>
        <taxon>Arthropoda</taxon>
        <taxon>Hexapoda</taxon>
        <taxon>Insecta</taxon>
        <taxon>Pterygota</taxon>
        <taxon>Neoptera</taxon>
        <taxon>Polyneoptera</taxon>
        <taxon>Dictyoptera</taxon>
        <taxon>Blattodea</taxon>
        <taxon>Blaberoidea</taxon>
        <taxon>Blaberidae</taxon>
        <taxon>Diplopterinae</taxon>
        <taxon>Diploptera</taxon>
    </lineage>
</organism>
<evidence type="ECO:0000256" key="3">
    <source>
        <dbReference type="ARBA" id="ARBA00023186"/>
    </source>
</evidence>
<comment type="caution">
    <text evidence="4">The sequence shown here is derived from an EMBL/GenBank/DDBJ whole genome shotgun (WGS) entry which is preliminary data.</text>
</comment>
<dbReference type="InterPro" id="IPR017998">
    <property type="entry name" value="Chaperone_TCP-1"/>
</dbReference>
<dbReference type="InterPro" id="IPR027413">
    <property type="entry name" value="GROEL-like_equatorial_sf"/>
</dbReference>
<dbReference type="Proteomes" id="UP001233999">
    <property type="component" value="Unassembled WGS sequence"/>
</dbReference>
<sequence>MLMACAVQSDAAKTPGKESVAMEAFARALQTLPTTIADNAGYDSAQLVSELRAAHSQGFNTMGLNMDVGKIGCMKELGNHRIFCCKEASSVICCRGS</sequence>
<dbReference type="Pfam" id="PF00118">
    <property type="entry name" value="Cpn60_TCP1"/>
    <property type="match status" value="1"/>
</dbReference>
<gene>
    <name evidence="4" type="ORF">L9F63_026869</name>
</gene>
<evidence type="ECO:0000256" key="1">
    <source>
        <dbReference type="ARBA" id="ARBA00022741"/>
    </source>
</evidence>
<dbReference type="InterPro" id="IPR002423">
    <property type="entry name" value="Cpn60/GroEL/TCP-1"/>
</dbReference>
<evidence type="ECO:0008006" key="6">
    <source>
        <dbReference type="Google" id="ProtNLM"/>
    </source>
</evidence>
<keyword evidence="5" id="KW-1185">Reference proteome</keyword>
<dbReference type="GO" id="GO:0005524">
    <property type="term" value="F:ATP binding"/>
    <property type="evidence" value="ECO:0007669"/>
    <property type="project" value="UniProtKB-KW"/>
</dbReference>
<accession>A0AAD8AFD5</accession>
<protein>
    <recommendedName>
        <fullName evidence="6">T-complex protein 1 subunit beta</fullName>
    </recommendedName>
</protein>
<dbReference type="EMBL" id="JASPKZ010001481">
    <property type="protein sequence ID" value="KAJ9598025.1"/>
    <property type="molecule type" value="Genomic_DNA"/>
</dbReference>